<organism evidence="1 2">
    <name type="scientific">Ichthyophthirius multifiliis</name>
    <name type="common">White spot disease agent</name>
    <name type="synonym">Ich</name>
    <dbReference type="NCBI Taxonomy" id="5932"/>
    <lineage>
        <taxon>Eukaryota</taxon>
        <taxon>Sar</taxon>
        <taxon>Alveolata</taxon>
        <taxon>Ciliophora</taxon>
        <taxon>Intramacronucleata</taxon>
        <taxon>Oligohymenophorea</taxon>
        <taxon>Hymenostomatida</taxon>
        <taxon>Ophryoglenina</taxon>
        <taxon>Ichthyophthirius</taxon>
    </lineage>
</organism>
<dbReference type="GO" id="GO:0019894">
    <property type="term" value="F:kinesin binding"/>
    <property type="evidence" value="ECO:0007669"/>
    <property type="project" value="InterPro"/>
</dbReference>
<sequence length="482" mass="56351">MELDKNNKNYEKELKKLNMMIARQDKLFYISLTILLNMAEDYQIEKKMKNRKIVTILIRMLERNDFHLLIVTLLFLKKLSIIRENKNQMLEDGLVEKLGRFFTCQNNLLLQLASGLLKNIAFDKNVREQIEKENYIPKIIELLKTPNFRFTSLVLLYMLSLDDKTRNTFSYTECINLVVKLIIHFPEQSVGKELVSLAINLAANQQNADVLSEEELQVVIDRAIKNQDILLFKFIKNIAIYAEDEEVHNCLQNNIPKFIKLGLTKSKIEDLKYEIIGILSNIKHMGDKWVNYLNNSFIEFIHNNLSDQAVEDDIIIETIQLAQTICYSPQCAETLAKNKLMITIAGLLLSKIDDEEFVAQNLFALYQFLQHKIGIQFIIEQDDIIQFLLNNISDRNPVIQKVNDDVLDIIREYQPELSERIKQRKYYEFNREWIQSLDGYDSNAIGADGYEFGNDIKGQNFGFNEHDDHDLDPKMWDSDTEL</sequence>
<dbReference type="GeneID" id="14905411"/>
<dbReference type="eggNOG" id="KOG1222">
    <property type="taxonomic scope" value="Eukaryota"/>
</dbReference>
<dbReference type="EC" id="2.7.7.7" evidence="1"/>
<dbReference type="GO" id="GO:0016939">
    <property type="term" value="C:kinesin II complex"/>
    <property type="evidence" value="ECO:0007669"/>
    <property type="project" value="TreeGrafter"/>
</dbReference>
<keyword evidence="1" id="KW-0548">Nucleotidyltransferase</keyword>
<name>G0QZN7_ICHMU</name>
<dbReference type="PANTHER" id="PTHR15605">
    <property type="entry name" value="KINESIN-ASSOCIATED PROTEINS"/>
    <property type="match status" value="1"/>
</dbReference>
<keyword evidence="1" id="KW-0808">Transferase</keyword>
<dbReference type="SUPFAM" id="SSF48371">
    <property type="entry name" value="ARM repeat"/>
    <property type="match status" value="1"/>
</dbReference>
<gene>
    <name evidence="1" type="ORF">IMG5_158610</name>
</gene>
<accession>G0QZN7</accession>
<dbReference type="InterPro" id="IPR016024">
    <property type="entry name" value="ARM-type_fold"/>
</dbReference>
<dbReference type="InParanoid" id="G0QZN7"/>
<dbReference type="STRING" id="857967.G0QZN7"/>
<dbReference type="AlphaFoldDB" id="G0QZN7"/>
<evidence type="ECO:0000313" key="2">
    <source>
        <dbReference type="Proteomes" id="UP000008983"/>
    </source>
</evidence>
<keyword evidence="2" id="KW-1185">Reference proteome</keyword>
<proteinExistence type="predicted"/>
<dbReference type="SMART" id="SM01297">
    <property type="entry name" value="KAP"/>
    <property type="match status" value="1"/>
</dbReference>
<dbReference type="RefSeq" id="XP_004030547.1">
    <property type="nucleotide sequence ID" value="XM_004030499.1"/>
</dbReference>
<dbReference type="GO" id="GO:0007018">
    <property type="term" value="P:microtubule-based movement"/>
    <property type="evidence" value="ECO:0007669"/>
    <property type="project" value="TreeGrafter"/>
</dbReference>
<dbReference type="GO" id="GO:0035869">
    <property type="term" value="C:ciliary transition zone"/>
    <property type="evidence" value="ECO:0007669"/>
    <property type="project" value="TreeGrafter"/>
</dbReference>
<dbReference type="InterPro" id="IPR008658">
    <property type="entry name" value="KAP3"/>
</dbReference>
<dbReference type="OMA" id="RHVTNVV"/>
<dbReference type="InterPro" id="IPR011989">
    <property type="entry name" value="ARM-like"/>
</dbReference>
<dbReference type="Proteomes" id="UP000008983">
    <property type="component" value="Unassembled WGS sequence"/>
</dbReference>
<protein>
    <submittedName>
        <fullName evidence="1">Kinesin-associated protein 3, putative</fullName>
        <ecNumber evidence="1">2.7.7.7</ecNumber>
    </submittedName>
</protein>
<evidence type="ECO:0000313" key="1">
    <source>
        <dbReference type="EMBL" id="EGR29311.1"/>
    </source>
</evidence>
<reference evidence="1 2" key="1">
    <citation type="submission" date="2011-07" db="EMBL/GenBank/DDBJ databases">
        <authorList>
            <person name="Coyne R."/>
            <person name="Brami D."/>
            <person name="Johnson J."/>
            <person name="Hostetler J."/>
            <person name="Hannick L."/>
            <person name="Clark T."/>
            <person name="Cassidy-Hanley D."/>
            <person name="Inman J."/>
        </authorList>
    </citation>
    <scope>NUCLEOTIDE SEQUENCE [LARGE SCALE GENOMIC DNA]</scope>
    <source>
        <strain evidence="1 2">G5</strain>
    </source>
</reference>
<dbReference type="GO" id="GO:0003887">
    <property type="term" value="F:DNA-directed DNA polymerase activity"/>
    <property type="evidence" value="ECO:0007669"/>
    <property type="project" value="UniProtKB-EC"/>
</dbReference>
<dbReference type="Gene3D" id="1.25.10.10">
    <property type="entry name" value="Leucine-rich Repeat Variant"/>
    <property type="match status" value="1"/>
</dbReference>
<dbReference type="GO" id="GO:0044782">
    <property type="term" value="P:cilium organization"/>
    <property type="evidence" value="ECO:0007669"/>
    <property type="project" value="TreeGrafter"/>
</dbReference>
<dbReference type="Pfam" id="PF05804">
    <property type="entry name" value="KAP"/>
    <property type="match status" value="1"/>
</dbReference>
<dbReference type="PANTHER" id="PTHR15605:SF2">
    <property type="entry name" value="KINESIN-ASSOCIATED PROTEIN 3"/>
    <property type="match status" value="1"/>
</dbReference>
<dbReference type="GO" id="GO:0005930">
    <property type="term" value="C:axoneme"/>
    <property type="evidence" value="ECO:0007669"/>
    <property type="project" value="TreeGrafter"/>
</dbReference>
<dbReference type="OrthoDB" id="10265679at2759"/>
<dbReference type="EMBL" id="GL984163">
    <property type="protein sequence ID" value="EGR29311.1"/>
    <property type="molecule type" value="Genomic_DNA"/>
</dbReference>